<dbReference type="InterPro" id="IPR015422">
    <property type="entry name" value="PyrdxlP-dep_Trfase_small"/>
</dbReference>
<dbReference type="InterPro" id="IPR049704">
    <property type="entry name" value="Aminotrans_3_PPA_site"/>
</dbReference>
<comment type="cofactor">
    <cofactor evidence="1 7">
        <name>pyridoxal 5'-phosphate</name>
        <dbReference type="ChEBI" id="CHEBI:597326"/>
    </cofactor>
</comment>
<dbReference type="HAMAP" id="MF_00375">
    <property type="entry name" value="HemL_aminotrans_3"/>
    <property type="match status" value="1"/>
</dbReference>
<dbReference type="RefSeq" id="WP_072881263.1">
    <property type="nucleotide sequence ID" value="NZ_FQVT01000016.1"/>
</dbReference>
<dbReference type="OrthoDB" id="9807885at2"/>
<dbReference type="InterPro" id="IPR004639">
    <property type="entry name" value="4pyrrol_synth_GluAld_NH2Trfase"/>
</dbReference>
<keyword evidence="6 7" id="KW-0627">Porphyrin biosynthesis</keyword>
<dbReference type="InterPro" id="IPR015421">
    <property type="entry name" value="PyrdxlP-dep_Trfase_major"/>
</dbReference>
<dbReference type="Gene3D" id="3.90.1150.10">
    <property type="entry name" value="Aspartate Aminotransferase, domain 1"/>
    <property type="match status" value="1"/>
</dbReference>
<dbReference type="Gene3D" id="3.40.640.10">
    <property type="entry name" value="Type I PLP-dependent aspartate aminotransferase-like (Major domain)"/>
    <property type="match status" value="1"/>
</dbReference>
<evidence type="ECO:0000256" key="3">
    <source>
        <dbReference type="ARBA" id="ARBA00008981"/>
    </source>
</evidence>
<dbReference type="EMBL" id="FQVT01000016">
    <property type="protein sequence ID" value="SHG55318.1"/>
    <property type="molecule type" value="Genomic_DNA"/>
</dbReference>
<dbReference type="FunFam" id="3.40.640.10:FF:000021">
    <property type="entry name" value="Glutamate-1-semialdehyde 2,1-aminomutase"/>
    <property type="match status" value="1"/>
</dbReference>
<evidence type="ECO:0000256" key="5">
    <source>
        <dbReference type="ARBA" id="ARBA00023235"/>
    </source>
</evidence>
<dbReference type="AlphaFoldDB" id="A0A1M5KRC1"/>
<dbReference type="NCBIfam" id="NF000818">
    <property type="entry name" value="PRK00062.1"/>
    <property type="match status" value="1"/>
</dbReference>
<dbReference type="PANTHER" id="PTHR43713:SF3">
    <property type="entry name" value="GLUTAMATE-1-SEMIALDEHYDE 2,1-AMINOMUTASE 1, CHLOROPLASTIC-RELATED"/>
    <property type="match status" value="1"/>
</dbReference>
<evidence type="ECO:0000256" key="1">
    <source>
        <dbReference type="ARBA" id="ARBA00001933"/>
    </source>
</evidence>
<sequence>MEYKRSSELFASAQKVIPGGVNSPVRAFKAVGGDPVFIKKAEGAYLFDEDGNKLIDYINSWGPLILGHAHKPVIDAVIDIAKKGTSFGTPTEIETKIAELAVKMVPNIDKIRMVNSGTEATMSAVRLARGFTGKEKIIKFAGCYHGHSDSFLIQAGSGAVTFGTPNSPGVTQGTAKDTLLAKYNDLASVEALLDANKDDIACIIVEPVPGNMGCIPPANGFLEGLRELCDANNTLLIFDEVMSGFRLAPGGVQERLNVNADIACFGKVIGGGLPVGAFAARNEIMDYLAPVGPVYQAGTLSGNPLAMAAGLAMLTELDNNRGIFESIDKKTKYLHEGMEKALSANNVDFTINRIGSMISVHFGKEPVTDFESAANSAGLGTFNKFFHGMLENGIYIAPSAFETWFISDALSYEDLDTTIKVVDRVAKTL</sequence>
<dbReference type="PANTHER" id="PTHR43713">
    <property type="entry name" value="GLUTAMATE-1-SEMIALDEHYDE 2,1-AMINOMUTASE"/>
    <property type="match status" value="1"/>
</dbReference>
<comment type="subunit">
    <text evidence="7">Homodimer.</text>
</comment>
<evidence type="ECO:0000256" key="7">
    <source>
        <dbReference type="HAMAP-Rule" id="MF_00375"/>
    </source>
</evidence>
<dbReference type="InterPro" id="IPR015424">
    <property type="entry name" value="PyrdxlP-dep_Trfase"/>
</dbReference>
<organism evidence="8 9">
    <name type="scientific">Salegentibacter echinorum</name>
    <dbReference type="NCBI Taxonomy" id="1073325"/>
    <lineage>
        <taxon>Bacteria</taxon>
        <taxon>Pseudomonadati</taxon>
        <taxon>Bacteroidota</taxon>
        <taxon>Flavobacteriia</taxon>
        <taxon>Flavobacteriales</taxon>
        <taxon>Flavobacteriaceae</taxon>
        <taxon>Salegentibacter</taxon>
    </lineage>
</organism>
<comment type="catalytic activity">
    <reaction evidence="7">
        <text>(S)-4-amino-5-oxopentanoate = 5-aminolevulinate</text>
        <dbReference type="Rhea" id="RHEA:14265"/>
        <dbReference type="ChEBI" id="CHEBI:57501"/>
        <dbReference type="ChEBI" id="CHEBI:356416"/>
        <dbReference type="EC" id="5.4.3.8"/>
    </reaction>
</comment>
<evidence type="ECO:0000313" key="9">
    <source>
        <dbReference type="Proteomes" id="UP000183945"/>
    </source>
</evidence>
<keyword evidence="7" id="KW-0963">Cytoplasm</keyword>
<feature type="modified residue" description="N6-(pyridoxal phosphate)lysine" evidence="7">
    <location>
        <position position="267"/>
    </location>
</feature>
<dbReference type="Pfam" id="PF00202">
    <property type="entry name" value="Aminotran_3"/>
    <property type="match status" value="1"/>
</dbReference>
<keyword evidence="5 7" id="KW-0413">Isomerase</keyword>
<dbReference type="Proteomes" id="UP000183945">
    <property type="component" value="Unassembled WGS sequence"/>
</dbReference>
<comment type="subcellular location">
    <subcellularLocation>
        <location evidence="7">Cytoplasm</location>
    </subcellularLocation>
</comment>
<dbReference type="SUPFAM" id="SSF53383">
    <property type="entry name" value="PLP-dependent transferases"/>
    <property type="match status" value="1"/>
</dbReference>
<dbReference type="GO" id="GO:0042286">
    <property type="term" value="F:glutamate-1-semialdehyde 2,1-aminomutase activity"/>
    <property type="evidence" value="ECO:0007669"/>
    <property type="project" value="UniProtKB-UniRule"/>
</dbReference>
<evidence type="ECO:0000256" key="4">
    <source>
        <dbReference type="ARBA" id="ARBA00022898"/>
    </source>
</evidence>
<protein>
    <recommendedName>
        <fullName evidence="7">Glutamate-1-semialdehyde 2,1-aminomutase</fullName>
        <shortName evidence="7">GSA</shortName>
        <ecNumber evidence="7">5.4.3.8</ecNumber>
    </recommendedName>
    <alternativeName>
        <fullName evidence="7">Glutamate-1-semialdehyde aminotransferase</fullName>
        <shortName evidence="7">GSA-AT</shortName>
    </alternativeName>
</protein>
<dbReference type="EC" id="5.4.3.8" evidence="7"/>
<reference evidence="9" key="1">
    <citation type="submission" date="2016-11" db="EMBL/GenBank/DDBJ databases">
        <authorList>
            <person name="Varghese N."/>
            <person name="Submissions S."/>
        </authorList>
    </citation>
    <scope>NUCLEOTIDE SEQUENCE [LARGE SCALE GENOMIC DNA]</scope>
    <source>
        <strain evidence="9">DSM 24579</strain>
    </source>
</reference>
<keyword evidence="9" id="KW-1185">Reference proteome</keyword>
<dbReference type="UniPathway" id="UPA00251">
    <property type="reaction ID" value="UER00317"/>
</dbReference>
<evidence type="ECO:0000256" key="2">
    <source>
        <dbReference type="ARBA" id="ARBA00004819"/>
    </source>
</evidence>
<comment type="pathway">
    <text evidence="2">Porphyrin-containing compound metabolism; protoporphyrin-IX biosynthesis; 5-aminolevulinate from L-glutamyl-tRNA(Glu): step 2/2.</text>
</comment>
<gene>
    <name evidence="7" type="primary">hemL</name>
    <name evidence="8" type="ORF">SAMN05444483_11613</name>
</gene>
<name>A0A1M5KRC1_SALEC</name>
<comment type="similarity">
    <text evidence="3 7">Belongs to the class-III pyridoxal-phosphate-dependent aminotransferase family. HemL subfamily.</text>
</comment>
<evidence type="ECO:0000313" key="8">
    <source>
        <dbReference type="EMBL" id="SHG55318.1"/>
    </source>
</evidence>
<dbReference type="STRING" id="1073325.SAMN05444483_11613"/>
<proteinExistence type="inferred from homology"/>
<dbReference type="InterPro" id="IPR005814">
    <property type="entry name" value="Aminotrans_3"/>
</dbReference>
<dbReference type="GO" id="GO:0005737">
    <property type="term" value="C:cytoplasm"/>
    <property type="evidence" value="ECO:0007669"/>
    <property type="project" value="UniProtKB-SubCell"/>
</dbReference>
<keyword evidence="4 7" id="KW-0663">Pyridoxal phosphate</keyword>
<dbReference type="PROSITE" id="PS00600">
    <property type="entry name" value="AA_TRANSFER_CLASS_3"/>
    <property type="match status" value="1"/>
</dbReference>
<dbReference type="CDD" id="cd00610">
    <property type="entry name" value="OAT_like"/>
    <property type="match status" value="1"/>
</dbReference>
<accession>A0A1M5KRC1</accession>
<dbReference type="GO" id="GO:0008483">
    <property type="term" value="F:transaminase activity"/>
    <property type="evidence" value="ECO:0007669"/>
    <property type="project" value="InterPro"/>
</dbReference>
<dbReference type="GO" id="GO:0030170">
    <property type="term" value="F:pyridoxal phosphate binding"/>
    <property type="evidence" value="ECO:0007669"/>
    <property type="project" value="InterPro"/>
</dbReference>
<dbReference type="NCBIfam" id="TIGR00713">
    <property type="entry name" value="hemL"/>
    <property type="match status" value="1"/>
</dbReference>
<evidence type="ECO:0000256" key="6">
    <source>
        <dbReference type="ARBA" id="ARBA00023244"/>
    </source>
</evidence>
<dbReference type="GO" id="GO:0006782">
    <property type="term" value="P:protoporphyrinogen IX biosynthetic process"/>
    <property type="evidence" value="ECO:0007669"/>
    <property type="project" value="UniProtKB-UniRule"/>
</dbReference>